<feature type="compositionally biased region" description="Basic and acidic residues" evidence="1">
    <location>
        <begin position="84"/>
        <end position="97"/>
    </location>
</feature>
<feature type="compositionally biased region" description="Polar residues" evidence="1">
    <location>
        <begin position="145"/>
        <end position="160"/>
    </location>
</feature>
<evidence type="ECO:0000313" key="3">
    <source>
        <dbReference type="EMBL" id="KAK6469703.1"/>
    </source>
</evidence>
<evidence type="ECO:0000256" key="2">
    <source>
        <dbReference type="SAM" id="Phobius"/>
    </source>
</evidence>
<dbReference type="Proteomes" id="UP001369086">
    <property type="component" value="Unassembled WGS sequence"/>
</dbReference>
<gene>
    <name evidence="3" type="ORF">HHUSO_G32061</name>
</gene>
<protein>
    <submittedName>
        <fullName evidence="3">B-cell receptor CD22 isoform X1</fullName>
    </submittedName>
</protein>
<keyword evidence="4" id="KW-1185">Reference proteome</keyword>
<keyword evidence="2" id="KW-0812">Transmembrane</keyword>
<feature type="region of interest" description="Disordered" evidence="1">
    <location>
        <begin position="79"/>
        <end position="107"/>
    </location>
</feature>
<organism evidence="3 4">
    <name type="scientific">Huso huso</name>
    <name type="common">Beluga</name>
    <name type="synonym">Acipenser huso</name>
    <dbReference type="NCBI Taxonomy" id="61971"/>
    <lineage>
        <taxon>Eukaryota</taxon>
        <taxon>Metazoa</taxon>
        <taxon>Chordata</taxon>
        <taxon>Craniata</taxon>
        <taxon>Vertebrata</taxon>
        <taxon>Euteleostomi</taxon>
        <taxon>Actinopterygii</taxon>
        <taxon>Chondrostei</taxon>
        <taxon>Acipenseriformes</taxon>
        <taxon>Acipenseridae</taxon>
        <taxon>Huso</taxon>
    </lineage>
</organism>
<comment type="caution">
    <text evidence="3">The sequence shown here is derived from an EMBL/GenBank/DDBJ whole genome shotgun (WGS) entry which is preliminary data.</text>
</comment>
<feature type="region of interest" description="Disordered" evidence="1">
    <location>
        <begin position="140"/>
        <end position="222"/>
    </location>
</feature>
<feature type="compositionally biased region" description="Basic and acidic residues" evidence="1">
    <location>
        <begin position="161"/>
        <end position="176"/>
    </location>
</feature>
<reference evidence="3 4" key="1">
    <citation type="submission" date="2021-05" db="EMBL/GenBank/DDBJ databases">
        <authorList>
            <person name="Zahm M."/>
            <person name="Klopp C."/>
            <person name="Cabau C."/>
            <person name="Kuhl H."/>
            <person name="Suciu R."/>
            <person name="Ciorpac M."/>
            <person name="Holostenco D."/>
            <person name="Gessner J."/>
            <person name="Wuertz S."/>
            <person name="Hohne C."/>
            <person name="Stock M."/>
            <person name="Gislard M."/>
            <person name="Lluch J."/>
            <person name="Milhes M."/>
            <person name="Lampietro C."/>
            <person name="Lopez Roques C."/>
            <person name="Donnadieu C."/>
            <person name="Du K."/>
            <person name="Schartl M."/>
            <person name="Guiguen Y."/>
        </authorList>
    </citation>
    <scope>NUCLEOTIDE SEQUENCE [LARGE SCALE GENOMIC DNA]</scope>
    <source>
        <strain evidence="3">Hh-F2</strain>
        <tissue evidence="3">Blood</tissue>
    </source>
</reference>
<keyword evidence="2" id="KW-0472">Membrane</keyword>
<accession>A0ABR0YAV1</accession>
<keyword evidence="3" id="KW-0675">Receptor</keyword>
<keyword evidence="2" id="KW-1133">Transmembrane helix</keyword>
<sequence length="222" mass="24634">MRSTLILLEPLAKNEAIQCLSKNRIGTASFQFHVFHEQKEGAEKQIHFLSALYGGFACAAVLLLGFGFSKCVKKLMKSKSTSRPKREDTAELTEVKGLDLSSPQDEEENAIYANRPAATEDHQQGGQEENLHYASIDYSKLKPGNQESGTKRASQYSTEYSEVKRPGTAGSEREVTDPPIEENEYAEMKGCPAKNRENTAAKSVSTEESEYAEMRCCHTSPE</sequence>
<dbReference type="EMBL" id="JAHFZB010000038">
    <property type="protein sequence ID" value="KAK6469703.1"/>
    <property type="molecule type" value="Genomic_DNA"/>
</dbReference>
<evidence type="ECO:0000256" key="1">
    <source>
        <dbReference type="SAM" id="MobiDB-lite"/>
    </source>
</evidence>
<evidence type="ECO:0000313" key="4">
    <source>
        <dbReference type="Proteomes" id="UP001369086"/>
    </source>
</evidence>
<proteinExistence type="predicted"/>
<feature type="compositionally biased region" description="Basic and acidic residues" evidence="1">
    <location>
        <begin position="212"/>
        <end position="222"/>
    </location>
</feature>
<feature type="transmembrane region" description="Helical" evidence="2">
    <location>
        <begin position="46"/>
        <end position="69"/>
    </location>
</feature>
<name>A0ABR0YAV1_HUSHU</name>